<sequence>GAMELDRRQREFLSNVLVLHRLRPFDGLSIDPLSSERRRGDGRSASECLELRIDDLSIIIHFNLKLHDITAS</sequence>
<gene>
    <name evidence="1" type="ORF">PMAYCL1PPCAC_17922</name>
</gene>
<evidence type="ECO:0000313" key="2">
    <source>
        <dbReference type="Proteomes" id="UP001328107"/>
    </source>
</evidence>
<dbReference type="AlphaFoldDB" id="A0AAN5I0S9"/>
<evidence type="ECO:0000313" key="1">
    <source>
        <dbReference type="EMBL" id="GMR47727.1"/>
    </source>
</evidence>
<feature type="non-terminal residue" evidence="1">
    <location>
        <position position="72"/>
    </location>
</feature>
<feature type="non-terminal residue" evidence="1">
    <location>
        <position position="1"/>
    </location>
</feature>
<accession>A0AAN5I0S9</accession>
<name>A0AAN5I0S9_9BILA</name>
<dbReference type="EMBL" id="BTRK01000004">
    <property type="protein sequence ID" value="GMR47727.1"/>
    <property type="molecule type" value="Genomic_DNA"/>
</dbReference>
<protein>
    <submittedName>
        <fullName evidence="1">Uncharacterized protein</fullName>
    </submittedName>
</protein>
<organism evidence="1 2">
    <name type="scientific">Pristionchus mayeri</name>
    <dbReference type="NCBI Taxonomy" id="1317129"/>
    <lineage>
        <taxon>Eukaryota</taxon>
        <taxon>Metazoa</taxon>
        <taxon>Ecdysozoa</taxon>
        <taxon>Nematoda</taxon>
        <taxon>Chromadorea</taxon>
        <taxon>Rhabditida</taxon>
        <taxon>Rhabditina</taxon>
        <taxon>Diplogasteromorpha</taxon>
        <taxon>Diplogasteroidea</taxon>
        <taxon>Neodiplogasteridae</taxon>
        <taxon>Pristionchus</taxon>
    </lineage>
</organism>
<reference evidence="2" key="1">
    <citation type="submission" date="2022-10" db="EMBL/GenBank/DDBJ databases">
        <title>Genome assembly of Pristionchus species.</title>
        <authorList>
            <person name="Yoshida K."/>
            <person name="Sommer R.J."/>
        </authorList>
    </citation>
    <scope>NUCLEOTIDE SEQUENCE [LARGE SCALE GENOMIC DNA]</scope>
    <source>
        <strain evidence="2">RS5460</strain>
    </source>
</reference>
<dbReference type="Proteomes" id="UP001328107">
    <property type="component" value="Unassembled WGS sequence"/>
</dbReference>
<comment type="caution">
    <text evidence="1">The sequence shown here is derived from an EMBL/GenBank/DDBJ whole genome shotgun (WGS) entry which is preliminary data.</text>
</comment>
<keyword evidence="2" id="KW-1185">Reference proteome</keyword>
<proteinExistence type="predicted"/>